<name>A0A6J7TR67_9ZZZZ</name>
<dbReference type="EMBL" id="CAFBMV010000003">
    <property type="protein sequence ID" value="CAB4919650.1"/>
    <property type="molecule type" value="Genomic_DNA"/>
</dbReference>
<reference evidence="5" key="1">
    <citation type="submission" date="2020-05" db="EMBL/GenBank/DDBJ databases">
        <authorList>
            <person name="Chiriac C."/>
            <person name="Salcher M."/>
            <person name="Ghai R."/>
            <person name="Kavagutti S V."/>
        </authorList>
    </citation>
    <scope>NUCLEOTIDE SEQUENCE</scope>
</reference>
<keyword evidence="1" id="KW-1133">Transmembrane helix</keyword>
<dbReference type="AlphaFoldDB" id="A0A6J7TR67"/>
<sequence>MASTKDFWKSEDGVLESSLVMIPLVITFLIAFQLVIAINYRNIEIATLQSGVSSSALSGEVTNQDQIISLTDASGAPLRLLIRNQEKKIPNLLPRFSFLADAANRSTDVTAIAVMEEKP</sequence>
<evidence type="ECO:0000256" key="1">
    <source>
        <dbReference type="SAM" id="Phobius"/>
    </source>
</evidence>
<evidence type="ECO:0000313" key="5">
    <source>
        <dbReference type="EMBL" id="CAB5055955.1"/>
    </source>
</evidence>
<feature type="transmembrane region" description="Helical" evidence="1">
    <location>
        <begin position="20"/>
        <end position="40"/>
    </location>
</feature>
<organism evidence="5">
    <name type="scientific">freshwater metagenome</name>
    <dbReference type="NCBI Taxonomy" id="449393"/>
    <lineage>
        <taxon>unclassified sequences</taxon>
        <taxon>metagenomes</taxon>
        <taxon>ecological metagenomes</taxon>
    </lineage>
</organism>
<evidence type="ECO:0000313" key="4">
    <source>
        <dbReference type="EMBL" id="CAB4919650.1"/>
    </source>
</evidence>
<dbReference type="EMBL" id="CAFBQL010000003">
    <property type="protein sequence ID" value="CAB5055955.1"/>
    <property type="molecule type" value="Genomic_DNA"/>
</dbReference>
<evidence type="ECO:0000313" key="3">
    <source>
        <dbReference type="EMBL" id="CAB4855075.1"/>
    </source>
</evidence>
<dbReference type="EMBL" id="CAEZZC010000017">
    <property type="protein sequence ID" value="CAB4756458.1"/>
    <property type="molecule type" value="Genomic_DNA"/>
</dbReference>
<evidence type="ECO:0000313" key="2">
    <source>
        <dbReference type="EMBL" id="CAB4756458.1"/>
    </source>
</evidence>
<keyword evidence="1" id="KW-0472">Membrane</keyword>
<gene>
    <name evidence="2" type="ORF">UFOPK2822_01169</name>
    <name evidence="3" type="ORF">UFOPK3346_00024</name>
    <name evidence="4" type="ORF">UFOPK3670_00580</name>
    <name evidence="5" type="ORF">UFOPK4308_00524</name>
</gene>
<protein>
    <submittedName>
        <fullName evidence="5">Unannotated protein</fullName>
    </submittedName>
</protein>
<proteinExistence type="predicted"/>
<accession>A0A6J7TR67</accession>
<dbReference type="EMBL" id="CAFBLE010000001">
    <property type="protein sequence ID" value="CAB4855075.1"/>
    <property type="molecule type" value="Genomic_DNA"/>
</dbReference>
<keyword evidence="1" id="KW-0812">Transmembrane</keyword>